<dbReference type="AlphaFoldDB" id="A0A387HAR0"/>
<proteinExistence type="predicted"/>
<feature type="compositionally biased region" description="Low complexity" evidence="1">
    <location>
        <begin position="71"/>
        <end position="82"/>
    </location>
</feature>
<evidence type="ECO:0000313" key="3">
    <source>
        <dbReference type="Proteomes" id="UP000271554"/>
    </source>
</evidence>
<protein>
    <submittedName>
        <fullName evidence="2">Uncharacterized protein</fullName>
    </submittedName>
</protein>
<dbReference type="KEGG" id="shun:DWB77_03084"/>
<sequence length="97" mass="10374">MTAVLPDLKTGRTLVSDELFDSIVHFTVTHFGQDRERAEQQTDQALAFAATGYTAERTPRTSRVPMRRLPTAGASTTSAVTSSNPYSLSIAAQVSGG</sequence>
<name>A0A387HAR0_9ACTN</name>
<reference evidence="2 3" key="1">
    <citation type="submission" date="2018-10" db="EMBL/GenBank/DDBJ databases">
        <title>Relationship between Morphology and Antimicrobial Activity in Streptomyces.</title>
        <authorList>
            <person name="Kang H.J."/>
            <person name="Kim S.B."/>
        </authorList>
    </citation>
    <scope>NUCLEOTIDE SEQUENCE [LARGE SCALE GENOMIC DNA]</scope>
    <source>
        <strain evidence="2 3">BH38</strain>
    </source>
</reference>
<keyword evidence="3" id="KW-1185">Reference proteome</keyword>
<evidence type="ECO:0000256" key="1">
    <source>
        <dbReference type="SAM" id="MobiDB-lite"/>
    </source>
</evidence>
<evidence type="ECO:0000313" key="2">
    <source>
        <dbReference type="EMBL" id="AYG80946.1"/>
    </source>
</evidence>
<accession>A0A387HAR0</accession>
<dbReference type="Proteomes" id="UP000271554">
    <property type="component" value="Chromosome"/>
</dbReference>
<organism evidence="2 3">
    <name type="scientific">Streptomyces hundungensis</name>
    <dbReference type="NCBI Taxonomy" id="1077946"/>
    <lineage>
        <taxon>Bacteria</taxon>
        <taxon>Bacillati</taxon>
        <taxon>Actinomycetota</taxon>
        <taxon>Actinomycetes</taxon>
        <taxon>Kitasatosporales</taxon>
        <taxon>Streptomycetaceae</taxon>
        <taxon>Streptomyces</taxon>
    </lineage>
</organism>
<dbReference type="EMBL" id="CP032698">
    <property type="protein sequence ID" value="AYG80946.1"/>
    <property type="molecule type" value="Genomic_DNA"/>
</dbReference>
<feature type="region of interest" description="Disordered" evidence="1">
    <location>
        <begin position="54"/>
        <end position="82"/>
    </location>
</feature>
<gene>
    <name evidence="2" type="ORF">DWB77_03084</name>
</gene>